<evidence type="ECO:0000313" key="7">
    <source>
        <dbReference type="EMBL" id="KAK8836057.1"/>
    </source>
</evidence>
<keyword evidence="2" id="KW-0479">Metal-binding</keyword>
<dbReference type="InterPro" id="IPR012337">
    <property type="entry name" value="RNaseH-like_sf"/>
</dbReference>
<comment type="subcellular location">
    <subcellularLocation>
        <location evidence="1">Nucleus</location>
    </subcellularLocation>
</comment>
<evidence type="ECO:0000256" key="3">
    <source>
        <dbReference type="ARBA" id="ARBA00022771"/>
    </source>
</evidence>
<evidence type="ECO:0000256" key="1">
    <source>
        <dbReference type="ARBA" id="ARBA00004123"/>
    </source>
</evidence>
<organism evidence="7 8">
    <name type="scientific">Tritrichomonas musculus</name>
    <dbReference type="NCBI Taxonomy" id="1915356"/>
    <lineage>
        <taxon>Eukaryota</taxon>
        <taxon>Metamonada</taxon>
        <taxon>Parabasalia</taxon>
        <taxon>Tritrichomonadida</taxon>
        <taxon>Tritrichomonadidae</taxon>
        <taxon>Tritrichomonas</taxon>
    </lineage>
</organism>
<evidence type="ECO:0000259" key="6">
    <source>
        <dbReference type="Pfam" id="PF05699"/>
    </source>
</evidence>
<dbReference type="Pfam" id="PF05699">
    <property type="entry name" value="Dimer_Tnp_hAT"/>
    <property type="match status" value="1"/>
</dbReference>
<gene>
    <name evidence="7" type="ORF">M9Y10_040117</name>
</gene>
<dbReference type="SUPFAM" id="SSF53098">
    <property type="entry name" value="Ribonuclease H-like"/>
    <property type="match status" value="1"/>
</dbReference>
<sequence length="579" mass="67979">MSGCLKLSRNKKINHRNIHFAKCSQCGEFFSNHRSYYNHKKICKKTLVNQKCILNFTPEKVEEKQRDVTAFQKKLIEMIIGTNMSFSQVEKPYFIELFTFLGVKETEIPTQYILRKSIINYSEKIYRTNFSLLENETCSLVVDGSTSWSNTYYELAIYKPGMIKHYKLMRIGLSTAQHLSSIIKKTIQNLRDKNISIVGICTDNGPNLKAACDQIQTEFLNGTCEFPLIRFACCAHTAQLIIKDLYHTGTFFGKIAAQSRKLVIWLKKQEIRNYSQKFNLNSPPTFSEIRWNSIYFCIDYIYQNYYSINDIIEKFKYTKSDLKDDLNDINDYREIIQILEPINIFTCKVESNFATVGDSFKELLKLKEAISNIKNSKNQLHKIVLKKISDRFEDTCDSDVAELAYILTDEGRQWWNQKAKKSNLIIRKLTDLQNIDEHEQKYLTDFLDEKERIKKKIENLSDSLKLNRYNAVCAFYAFLNIDSSMYENPIQYWKDQTGSVWIYDKKPIAVLDSSRIAIRILTLPCSEALCERMFSQLKYVHNARRNCLKEDILDSIINIRFEMNIKSIDVSFEEYDEEY</sequence>
<evidence type="ECO:0000256" key="4">
    <source>
        <dbReference type="ARBA" id="ARBA00022833"/>
    </source>
</evidence>
<comment type="caution">
    <text evidence="7">The sequence shown here is derived from an EMBL/GenBank/DDBJ whole genome shotgun (WGS) entry which is preliminary data.</text>
</comment>
<dbReference type="InterPro" id="IPR052035">
    <property type="entry name" value="ZnF_BED_domain_contain"/>
</dbReference>
<keyword evidence="3" id="KW-0863">Zinc-finger</keyword>
<feature type="domain" description="HAT C-terminal dimerisation" evidence="6">
    <location>
        <begin position="512"/>
        <end position="563"/>
    </location>
</feature>
<dbReference type="Proteomes" id="UP001470230">
    <property type="component" value="Unassembled WGS sequence"/>
</dbReference>
<reference evidence="7 8" key="1">
    <citation type="submission" date="2024-04" db="EMBL/GenBank/DDBJ databases">
        <title>Tritrichomonas musculus Genome.</title>
        <authorList>
            <person name="Alves-Ferreira E."/>
            <person name="Grigg M."/>
            <person name="Lorenzi H."/>
            <person name="Galac M."/>
        </authorList>
    </citation>
    <scope>NUCLEOTIDE SEQUENCE [LARGE SCALE GENOMIC DNA]</scope>
    <source>
        <strain evidence="7 8">EAF2021</strain>
    </source>
</reference>
<evidence type="ECO:0000256" key="2">
    <source>
        <dbReference type="ARBA" id="ARBA00022723"/>
    </source>
</evidence>
<keyword evidence="4" id="KW-0862">Zinc</keyword>
<accession>A0ABR2GRQ1</accession>
<proteinExistence type="predicted"/>
<dbReference type="PANTHER" id="PTHR46481">
    <property type="entry name" value="ZINC FINGER BED DOMAIN-CONTAINING PROTEIN 4"/>
    <property type="match status" value="1"/>
</dbReference>
<keyword evidence="8" id="KW-1185">Reference proteome</keyword>
<dbReference type="EMBL" id="JAPFFF010000070">
    <property type="protein sequence ID" value="KAK8836057.1"/>
    <property type="molecule type" value="Genomic_DNA"/>
</dbReference>
<evidence type="ECO:0000313" key="8">
    <source>
        <dbReference type="Proteomes" id="UP001470230"/>
    </source>
</evidence>
<dbReference type="PANTHER" id="PTHR46481:SF10">
    <property type="entry name" value="ZINC FINGER BED DOMAIN-CONTAINING PROTEIN 39"/>
    <property type="match status" value="1"/>
</dbReference>
<protein>
    <recommendedName>
        <fullName evidence="6">HAT C-terminal dimerisation domain-containing protein</fullName>
    </recommendedName>
</protein>
<keyword evidence="5" id="KW-0539">Nucleus</keyword>
<name>A0ABR2GRQ1_9EUKA</name>
<dbReference type="InterPro" id="IPR008906">
    <property type="entry name" value="HATC_C_dom"/>
</dbReference>
<evidence type="ECO:0000256" key="5">
    <source>
        <dbReference type="ARBA" id="ARBA00023242"/>
    </source>
</evidence>